<comment type="caution">
    <text evidence="3">The sequence shown here is derived from an EMBL/GenBank/DDBJ whole genome shotgun (WGS) entry which is preliminary data.</text>
</comment>
<protein>
    <submittedName>
        <fullName evidence="3">Rhodanese-related sulfurtransferase</fullName>
    </submittedName>
</protein>
<evidence type="ECO:0000313" key="3">
    <source>
        <dbReference type="EMBL" id="NJB66376.1"/>
    </source>
</evidence>
<dbReference type="InterPro" id="IPR036873">
    <property type="entry name" value="Rhodanese-like_dom_sf"/>
</dbReference>
<reference evidence="3 4" key="1">
    <citation type="submission" date="2020-03" db="EMBL/GenBank/DDBJ databases">
        <title>Genomic Encyclopedia of Type Strains, Phase IV (KMG-IV): sequencing the most valuable type-strain genomes for metagenomic binning, comparative biology and taxonomic classification.</title>
        <authorList>
            <person name="Goeker M."/>
        </authorList>
    </citation>
    <scope>NUCLEOTIDE SEQUENCE [LARGE SCALE GENOMIC DNA]</scope>
    <source>
        <strain evidence="3 4">DSM 24233</strain>
    </source>
</reference>
<name>A0A846QCE3_9BACT</name>
<feature type="domain" description="Rhodanese" evidence="2">
    <location>
        <begin position="276"/>
        <end position="370"/>
    </location>
</feature>
<accession>A0A846QCE3</accession>
<dbReference type="InterPro" id="IPR029016">
    <property type="entry name" value="GAF-like_dom_sf"/>
</dbReference>
<keyword evidence="3" id="KW-0808">Transferase</keyword>
<dbReference type="SUPFAM" id="SSF52821">
    <property type="entry name" value="Rhodanese/Cell cycle control phosphatase"/>
    <property type="match status" value="1"/>
</dbReference>
<sequence>MAHLRALYDLSRELAAISDMRGVAASFLGHALRALGMSHGVVLLHGAEGAESLFVQKGFEDAEGRRLLQGRDALLAYAKDREALPGEDVRLSPSESSFPLPADICISSSWLGADGEAGFFAFGLRGCASPPGPDDAEFIRNLTLVLAGALDRAAQGGVIERLNRTLEAGNRELADLNYDLERRNRELVELLEEVSQCRIEVGSIQESRERILSAVRRETSRLGRVRAMDFVFVLIVSLCLGLLFNSVSPNRVDILPQSWFRSEAMRMDVDEAKATHDAGVLFIDARPAEFFRKGRIRGAVNVPANLFDFIYSMRLAARSRDERIVVYGHTVSSAYDDDVAHLLFGRGFTNVSVLSGGLSGWAERGYPVEP</sequence>
<organism evidence="3 4">
    <name type="scientific">Desulfobaculum xiamenense</name>
    <dbReference type="NCBI Taxonomy" id="995050"/>
    <lineage>
        <taxon>Bacteria</taxon>
        <taxon>Pseudomonadati</taxon>
        <taxon>Thermodesulfobacteriota</taxon>
        <taxon>Desulfovibrionia</taxon>
        <taxon>Desulfovibrionales</taxon>
        <taxon>Desulfovibrionaceae</taxon>
        <taxon>Desulfobaculum</taxon>
    </lineage>
</organism>
<dbReference type="GO" id="GO:0016740">
    <property type="term" value="F:transferase activity"/>
    <property type="evidence" value="ECO:0007669"/>
    <property type="project" value="UniProtKB-KW"/>
</dbReference>
<dbReference type="RefSeq" id="WP_167939518.1">
    <property type="nucleotide sequence ID" value="NZ_JAATJA010000001.1"/>
</dbReference>
<dbReference type="InterPro" id="IPR001763">
    <property type="entry name" value="Rhodanese-like_dom"/>
</dbReference>
<evidence type="ECO:0000313" key="4">
    <source>
        <dbReference type="Proteomes" id="UP000580856"/>
    </source>
</evidence>
<feature type="coiled-coil region" evidence="1">
    <location>
        <begin position="159"/>
        <end position="200"/>
    </location>
</feature>
<dbReference type="Gene3D" id="3.30.450.40">
    <property type="match status" value="1"/>
</dbReference>
<gene>
    <name evidence="3" type="ORF">GGQ74_000016</name>
</gene>
<evidence type="ECO:0000256" key="1">
    <source>
        <dbReference type="SAM" id="Coils"/>
    </source>
</evidence>
<proteinExistence type="predicted"/>
<dbReference type="Proteomes" id="UP000580856">
    <property type="component" value="Unassembled WGS sequence"/>
</dbReference>
<dbReference type="CDD" id="cd00158">
    <property type="entry name" value="RHOD"/>
    <property type="match status" value="1"/>
</dbReference>
<dbReference type="Gene3D" id="3.40.250.10">
    <property type="entry name" value="Rhodanese-like domain"/>
    <property type="match status" value="1"/>
</dbReference>
<dbReference type="SMART" id="SM00450">
    <property type="entry name" value="RHOD"/>
    <property type="match status" value="1"/>
</dbReference>
<keyword evidence="4" id="KW-1185">Reference proteome</keyword>
<dbReference type="AlphaFoldDB" id="A0A846QCE3"/>
<dbReference type="PROSITE" id="PS50206">
    <property type="entry name" value="RHODANESE_3"/>
    <property type="match status" value="1"/>
</dbReference>
<dbReference type="EMBL" id="JAATJA010000001">
    <property type="protein sequence ID" value="NJB66376.1"/>
    <property type="molecule type" value="Genomic_DNA"/>
</dbReference>
<dbReference type="Pfam" id="PF00581">
    <property type="entry name" value="Rhodanese"/>
    <property type="match status" value="1"/>
</dbReference>
<evidence type="ECO:0000259" key="2">
    <source>
        <dbReference type="PROSITE" id="PS50206"/>
    </source>
</evidence>
<keyword evidence="1" id="KW-0175">Coiled coil</keyword>